<organism evidence="1 2">
    <name type="scientific">Tetrabaena socialis</name>
    <dbReference type="NCBI Taxonomy" id="47790"/>
    <lineage>
        <taxon>Eukaryota</taxon>
        <taxon>Viridiplantae</taxon>
        <taxon>Chlorophyta</taxon>
        <taxon>core chlorophytes</taxon>
        <taxon>Chlorophyceae</taxon>
        <taxon>CS clade</taxon>
        <taxon>Chlamydomonadales</taxon>
        <taxon>Tetrabaenaceae</taxon>
        <taxon>Tetrabaena</taxon>
    </lineage>
</organism>
<proteinExistence type="predicted"/>
<keyword evidence="2" id="KW-1185">Reference proteome</keyword>
<comment type="caution">
    <text evidence="1">The sequence shown here is derived from an EMBL/GenBank/DDBJ whole genome shotgun (WGS) entry which is preliminary data.</text>
</comment>
<reference evidence="1 2" key="1">
    <citation type="journal article" date="2017" name="Mol. Biol. Evol.">
        <title>The 4-celled Tetrabaena socialis nuclear genome reveals the essential components for genetic control of cell number at the origin of multicellularity in the volvocine lineage.</title>
        <authorList>
            <person name="Featherston J."/>
            <person name="Arakaki Y."/>
            <person name="Hanschen E.R."/>
            <person name="Ferris P.J."/>
            <person name="Michod R.E."/>
            <person name="Olson B.J.S.C."/>
            <person name="Nozaki H."/>
            <person name="Durand P.M."/>
        </authorList>
    </citation>
    <scope>NUCLEOTIDE SEQUENCE [LARGE SCALE GENOMIC DNA]</scope>
    <source>
        <strain evidence="1 2">NIES-571</strain>
    </source>
</reference>
<evidence type="ECO:0000313" key="2">
    <source>
        <dbReference type="Proteomes" id="UP000236333"/>
    </source>
</evidence>
<evidence type="ECO:0000313" key="1">
    <source>
        <dbReference type="EMBL" id="PNH10630.1"/>
    </source>
</evidence>
<gene>
    <name evidence="1" type="ORF">TSOC_002612</name>
</gene>
<accession>A0A2J8ADM9</accession>
<dbReference type="EMBL" id="PGGS01000050">
    <property type="protein sequence ID" value="PNH10630.1"/>
    <property type="molecule type" value="Genomic_DNA"/>
</dbReference>
<dbReference type="AlphaFoldDB" id="A0A2J8ADM9"/>
<dbReference type="OrthoDB" id="3017231at2759"/>
<sequence length="119" mass="13104">MPLSFVLDTAAPRHMYLCTAALKALEAHELLHEDSDLDLQYVKLFGRSCPVAHNSANILGLKMLKRLGLQPFEDEPHFCFKEVMPFLHSDGGGASEDPGPISRAHVRLVEAPPGLQQCV</sequence>
<dbReference type="Proteomes" id="UP000236333">
    <property type="component" value="Unassembled WGS sequence"/>
</dbReference>
<name>A0A2J8ADM9_9CHLO</name>
<protein>
    <submittedName>
        <fullName evidence="1">Uncharacterized protein</fullName>
    </submittedName>
</protein>